<evidence type="ECO:0000313" key="1">
    <source>
        <dbReference type="EMBL" id="MEJ8305308.1"/>
    </source>
</evidence>
<accession>A0ACC6PEC0</accession>
<name>A0ACC6PEC0_9BACL</name>
<reference evidence="1" key="1">
    <citation type="submission" date="2024-03" db="EMBL/GenBank/DDBJ databases">
        <title>Whole genome sequecning of epiphytes from Marcgravia umbellata leaves.</title>
        <authorList>
            <person name="Kumar G."/>
            <person name="Savka M.A."/>
        </authorList>
    </citation>
    <scope>NUCLEOTIDE SEQUENCE</scope>
    <source>
        <strain evidence="1">RIT_BL5</strain>
    </source>
</reference>
<dbReference type="EMBL" id="JBBKAR010000039">
    <property type="protein sequence ID" value="MEJ8305308.1"/>
    <property type="molecule type" value="Genomic_DNA"/>
</dbReference>
<keyword evidence="2" id="KW-1185">Reference proteome</keyword>
<protein>
    <submittedName>
        <fullName evidence="1">TetR/AcrR family transcriptional regulator</fullName>
    </submittedName>
</protein>
<sequence>MPSIHQKMNERTRSLIRETFIELVAECGFDKVTIRQIVEKVGINRGRFYLHYSDKYDPVVPVPYGRPLSVIE</sequence>
<dbReference type="Proteomes" id="UP001380953">
    <property type="component" value="Unassembled WGS sequence"/>
</dbReference>
<gene>
    <name evidence="1" type="ORF">WKI47_15480</name>
</gene>
<comment type="caution">
    <text evidence="1">The sequence shown here is derived from an EMBL/GenBank/DDBJ whole genome shotgun (WGS) entry which is preliminary data.</text>
</comment>
<proteinExistence type="predicted"/>
<evidence type="ECO:0000313" key="2">
    <source>
        <dbReference type="Proteomes" id="UP001380953"/>
    </source>
</evidence>
<organism evidence="1 2">
    <name type="scientific">Saccharibacillus sacchari</name>
    <dbReference type="NCBI Taxonomy" id="456493"/>
    <lineage>
        <taxon>Bacteria</taxon>
        <taxon>Bacillati</taxon>
        <taxon>Bacillota</taxon>
        <taxon>Bacilli</taxon>
        <taxon>Bacillales</taxon>
        <taxon>Paenibacillaceae</taxon>
        <taxon>Saccharibacillus</taxon>
    </lineage>
</organism>